<evidence type="ECO:0000313" key="4">
    <source>
        <dbReference type="Proteomes" id="UP000657574"/>
    </source>
</evidence>
<reference evidence="3" key="2">
    <citation type="submission" date="2020-09" db="EMBL/GenBank/DDBJ databases">
        <authorList>
            <person name="Sun Q."/>
            <person name="Ohkuma M."/>
        </authorList>
    </citation>
    <scope>NUCLEOTIDE SEQUENCE</scope>
    <source>
        <strain evidence="3">JCM 3086</strain>
    </source>
</reference>
<dbReference type="InterPro" id="IPR000639">
    <property type="entry name" value="Epox_hydrolase-like"/>
</dbReference>
<dbReference type="GO" id="GO:0004301">
    <property type="term" value="F:epoxide hydrolase activity"/>
    <property type="evidence" value="ECO:0007669"/>
    <property type="project" value="TreeGrafter"/>
</dbReference>
<keyword evidence="4" id="KW-1185">Reference proteome</keyword>
<dbReference type="InterPro" id="IPR000073">
    <property type="entry name" value="AB_hydrolase_1"/>
</dbReference>
<keyword evidence="3" id="KW-0378">Hydrolase</keyword>
<feature type="compositionally biased region" description="Low complexity" evidence="1">
    <location>
        <begin position="275"/>
        <end position="294"/>
    </location>
</feature>
<dbReference type="Gene3D" id="3.40.50.1820">
    <property type="entry name" value="alpha/beta hydrolase"/>
    <property type="match status" value="1"/>
</dbReference>
<dbReference type="Proteomes" id="UP000657574">
    <property type="component" value="Unassembled WGS sequence"/>
</dbReference>
<dbReference type="InterPro" id="IPR029058">
    <property type="entry name" value="AB_hydrolase_fold"/>
</dbReference>
<dbReference type="PANTHER" id="PTHR42977">
    <property type="entry name" value="HYDROLASE-RELATED"/>
    <property type="match status" value="1"/>
</dbReference>
<evidence type="ECO:0000256" key="1">
    <source>
        <dbReference type="SAM" id="MobiDB-lite"/>
    </source>
</evidence>
<dbReference type="EMBL" id="BMQA01000018">
    <property type="protein sequence ID" value="GGJ34444.1"/>
    <property type="molecule type" value="Genomic_DNA"/>
</dbReference>
<dbReference type="PRINTS" id="PR00412">
    <property type="entry name" value="EPOXHYDRLASE"/>
</dbReference>
<evidence type="ECO:0000313" key="3">
    <source>
        <dbReference type="EMBL" id="GGJ34444.1"/>
    </source>
</evidence>
<sequence>MAPAVHHRTGTVDGLEVFYREAGDPQAPTVVLLHGFPTSSHMFRHLIPALADQYHVIAPDHIGFGQSAMPDPKDFPYTFDALTDVTAGLLERLGVDRFAMYVQDYGAPIGWRLALRDPDRVTAIITQNGNAYEEGFAKPFWDGVFAYASAPGPETEAPMRGALTAEITRWQYVNGVGDPTLVSPDNWIHDQALLDRPGNDEIQLRLFRDYPTNVDSYPQVHQYFRDSRVPLLAVWGENDEIFGPDGARAFAQDLPDAEIHLLPSGHFALESHLDTSPSTSATSSAASSPARPEP</sequence>
<feature type="domain" description="AB hydrolase-1" evidence="2">
    <location>
        <begin position="28"/>
        <end position="145"/>
    </location>
</feature>
<dbReference type="PANTHER" id="PTHR42977:SF1">
    <property type="entry name" value="BLR6576 PROTEIN"/>
    <property type="match status" value="1"/>
</dbReference>
<dbReference type="InterPro" id="IPR051340">
    <property type="entry name" value="Haloalkane_dehalogenase"/>
</dbReference>
<comment type="caution">
    <text evidence="3">The sequence shown here is derived from an EMBL/GenBank/DDBJ whole genome shotgun (WGS) entry which is preliminary data.</text>
</comment>
<evidence type="ECO:0000259" key="2">
    <source>
        <dbReference type="Pfam" id="PF00561"/>
    </source>
</evidence>
<dbReference type="AlphaFoldDB" id="A0A917NVX8"/>
<gene>
    <name evidence="3" type="ORF">GCM10010121_052120</name>
</gene>
<feature type="region of interest" description="Disordered" evidence="1">
    <location>
        <begin position="271"/>
        <end position="294"/>
    </location>
</feature>
<dbReference type="Pfam" id="PF00561">
    <property type="entry name" value="Abhydrolase_1"/>
    <property type="match status" value="2"/>
</dbReference>
<protein>
    <submittedName>
        <fullName evidence="3">Hydrolase</fullName>
    </submittedName>
</protein>
<organism evidence="3 4">
    <name type="scientific">Streptomyces brasiliensis</name>
    <dbReference type="NCBI Taxonomy" id="1954"/>
    <lineage>
        <taxon>Bacteria</taxon>
        <taxon>Bacillati</taxon>
        <taxon>Actinomycetota</taxon>
        <taxon>Actinomycetes</taxon>
        <taxon>Kitasatosporales</taxon>
        <taxon>Streptomycetaceae</taxon>
        <taxon>Streptomyces</taxon>
    </lineage>
</organism>
<feature type="domain" description="AB hydrolase-1" evidence="2">
    <location>
        <begin position="216"/>
        <end position="272"/>
    </location>
</feature>
<dbReference type="FunFam" id="3.40.50.1820:FF:000173">
    <property type="entry name" value="Alpha/beta hydrolase"/>
    <property type="match status" value="1"/>
</dbReference>
<dbReference type="SUPFAM" id="SSF53474">
    <property type="entry name" value="alpha/beta-Hydrolases"/>
    <property type="match status" value="1"/>
</dbReference>
<reference evidence="3" key="1">
    <citation type="journal article" date="2014" name="Int. J. Syst. Evol. Microbiol.">
        <title>Complete genome sequence of Corynebacterium casei LMG S-19264T (=DSM 44701T), isolated from a smear-ripened cheese.</title>
        <authorList>
            <consortium name="US DOE Joint Genome Institute (JGI-PGF)"/>
            <person name="Walter F."/>
            <person name="Albersmeier A."/>
            <person name="Kalinowski J."/>
            <person name="Ruckert C."/>
        </authorList>
    </citation>
    <scope>NUCLEOTIDE SEQUENCE</scope>
    <source>
        <strain evidence="3">JCM 3086</strain>
    </source>
</reference>
<name>A0A917NVX8_9ACTN</name>
<proteinExistence type="predicted"/>
<accession>A0A917NVX8</accession>